<organism evidence="10 11">
    <name type="scientific">Bianquea renquensis</name>
    <dbReference type="NCBI Taxonomy" id="2763661"/>
    <lineage>
        <taxon>Bacteria</taxon>
        <taxon>Bacillati</taxon>
        <taxon>Bacillota</taxon>
        <taxon>Clostridia</taxon>
        <taxon>Eubacteriales</taxon>
        <taxon>Bianqueaceae</taxon>
        <taxon>Bianquea</taxon>
    </lineage>
</organism>
<protein>
    <recommendedName>
        <fullName evidence="5">nitrogenase</fullName>
        <ecNumber evidence="5">1.18.6.1</ecNumber>
    </recommendedName>
</protein>
<dbReference type="Pfam" id="PF00142">
    <property type="entry name" value="Fer4_NifH"/>
    <property type="match status" value="1"/>
</dbReference>
<keyword evidence="6" id="KW-0479">Metal-binding</keyword>
<dbReference type="GO" id="GO:0005524">
    <property type="term" value="F:ATP binding"/>
    <property type="evidence" value="ECO:0007669"/>
    <property type="project" value="UniProtKB-KW"/>
</dbReference>
<evidence type="ECO:0000256" key="3">
    <source>
        <dbReference type="ARBA" id="ARBA00005504"/>
    </source>
</evidence>
<dbReference type="InterPro" id="IPR000392">
    <property type="entry name" value="NifH/frxC"/>
</dbReference>
<proteinExistence type="inferred from homology"/>
<evidence type="ECO:0000256" key="2">
    <source>
        <dbReference type="ARBA" id="ARBA00002234"/>
    </source>
</evidence>
<sequence length="298" mass="32635">MAKRICFSGKSGIGKSVILSNLSEALARMGYGVLQIGNDCGMTSTFLLMKGQEMPAMMEEYREKYTVSAKEYIAESPCGVYCLELGGIAAGCGCQARSVSIADEILREQRIEEQLGLDFILYDISGDIPCTGYSLPVRDGTMQESIIVTSGAYSSISTANSILTAILKIRKSQEFPIRLLGSGAEDGRTEERLTEYSRQTGVEILDFLHCDGEIHRLAGKGRTVWEAEPHSLAAAQIRGIAERLLQDPVGNPLQAMDRRELFLWSRRWAGGGWGSESIEPCRRNFEEADEGGTGSCHQ</sequence>
<dbReference type="RefSeq" id="WP_177714125.1">
    <property type="nucleotide sequence ID" value="NZ_JACRSQ010000009.1"/>
</dbReference>
<evidence type="ECO:0000256" key="4">
    <source>
        <dbReference type="ARBA" id="ARBA00011738"/>
    </source>
</evidence>
<dbReference type="EMBL" id="JACRSQ010000009">
    <property type="protein sequence ID" value="MBC8543450.1"/>
    <property type="molecule type" value="Genomic_DNA"/>
</dbReference>
<dbReference type="AlphaFoldDB" id="A0A926DUE4"/>
<evidence type="ECO:0000313" key="10">
    <source>
        <dbReference type="EMBL" id="MBC8543450.1"/>
    </source>
</evidence>
<evidence type="ECO:0000256" key="6">
    <source>
        <dbReference type="ARBA" id="ARBA00022723"/>
    </source>
</evidence>
<reference evidence="10" key="1">
    <citation type="submission" date="2020-08" db="EMBL/GenBank/DDBJ databases">
        <title>Genome public.</title>
        <authorList>
            <person name="Liu C."/>
            <person name="Sun Q."/>
        </authorList>
    </citation>
    <scope>NUCLEOTIDE SEQUENCE</scope>
    <source>
        <strain evidence="10">NSJ-32</strain>
    </source>
</reference>
<keyword evidence="8" id="KW-0067">ATP-binding</keyword>
<keyword evidence="7" id="KW-0547">Nucleotide-binding</keyword>
<dbReference type="Proteomes" id="UP000657006">
    <property type="component" value="Unassembled WGS sequence"/>
</dbReference>
<evidence type="ECO:0000313" key="11">
    <source>
        <dbReference type="Proteomes" id="UP000657006"/>
    </source>
</evidence>
<evidence type="ECO:0000256" key="9">
    <source>
        <dbReference type="ARBA" id="ARBA00047967"/>
    </source>
</evidence>
<comment type="catalytic activity">
    <reaction evidence="9">
        <text>N2 + 8 reduced [2Fe-2S]-[ferredoxin] + 16 ATP + 16 H2O = H2 + 8 oxidized [2Fe-2S]-[ferredoxin] + 2 NH4(+) + 16 ADP + 16 phosphate + 6 H(+)</text>
        <dbReference type="Rhea" id="RHEA:21448"/>
        <dbReference type="Rhea" id="RHEA-COMP:10000"/>
        <dbReference type="Rhea" id="RHEA-COMP:10001"/>
        <dbReference type="ChEBI" id="CHEBI:15377"/>
        <dbReference type="ChEBI" id="CHEBI:15378"/>
        <dbReference type="ChEBI" id="CHEBI:17997"/>
        <dbReference type="ChEBI" id="CHEBI:18276"/>
        <dbReference type="ChEBI" id="CHEBI:28938"/>
        <dbReference type="ChEBI" id="CHEBI:30616"/>
        <dbReference type="ChEBI" id="CHEBI:33737"/>
        <dbReference type="ChEBI" id="CHEBI:33738"/>
        <dbReference type="ChEBI" id="CHEBI:43474"/>
        <dbReference type="ChEBI" id="CHEBI:456216"/>
        <dbReference type="EC" id="1.18.6.1"/>
    </reaction>
</comment>
<name>A0A926DUE4_9FIRM</name>
<dbReference type="Gene3D" id="3.40.50.300">
    <property type="entry name" value="P-loop containing nucleotide triphosphate hydrolases"/>
    <property type="match status" value="1"/>
</dbReference>
<dbReference type="GO" id="GO:0046872">
    <property type="term" value="F:metal ion binding"/>
    <property type="evidence" value="ECO:0007669"/>
    <property type="project" value="UniProtKB-KW"/>
</dbReference>
<dbReference type="PANTHER" id="PTHR42864:SF2">
    <property type="entry name" value="LIGHT-INDEPENDENT PROTOCHLOROPHYLLIDE REDUCTASE IRON-SULFUR ATP-BINDING PROTEIN"/>
    <property type="match status" value="1"/>
</dbReference>
<dbReference type="InterPro" id="IPR027417">
    <property type="entry name" value="P-loop_NTPase"/>
</dbReference>
<gene>
    <name evidence="10" type="ORF">H8730_07825</name>
</gene>
<evidence type="ECO:0000256" key="7">
    <source>
        <dbReference type="ARBA" id="ARBA00022741"/>
    </source>
</evidence>
<accession>A0A926DUE4</accession>
<comment type="similarity">
    <text evidence="3">Belongs to the NifH/BchL/ChlL family.</text>
</comment>
<keyword evidence="11" id="KW-1185">Reference proteome</keyword>
<comment type="subunit">
    <text evidence="4">Homodimer.</text>
</comment>
<evidence type="ECO:0000256" key="1">
    <source>
        <dbReference type="ARBA" id="ARBA00001966"/>
    </source>
</evidence>
<evidence type="ECO:0000256" key="8">
    <source>
        <dbReference type="ARBA" id="ARBA00022840"/>
    </source>
</evidence>
<comment type="cofactor">
    <cofactor evidence="1">
        <name>[4Fe-4S] cluster</name>
        <dbReference type="ChEBI" id="CHEBI:49883"/>
    </cofactor>
</comment>
<dbReference type="PRINTS" id="PR00091">
    <property type="entry name" value="NITROGNASEII"/>
</dbReference>
<comment type="caution">
    <text evidence="10">The sequence shown here is derived from an EMBL/GenBank/DDBJ whole genome shotgun (WGS) entry which is preliminary data.</text>
</comment>
<dbReference type="EC" id="1.18.6.1" evidence="5"/>
<dbReference type="SUPFAM" id="SSF52540">
    <property type="entry name" value="P-loop containing nucleoside triphosphate hydrolases"/>
    <property type="match status" value="1"/>
</dbReference>
<dbReference type="GO" id="GO:0016163">
    <property type="term" value="F:nitrogenase activity"/>
    <property type="evidence" value="ECO:0007669"/>
    <property type="project" value="UniProtKB-EC"/>
</dbReference>
<evidence type="ECO:0000256" key="5">
    <source>
        <dbReference type="ARBA" id="ARBA00012773"/>
    </source>
</evidence>
<dbReference type="PANTHER" id="PTHR42864">
    <property type="entry name" value="LIGHT-INDEPENDENT PROTOCHLOROPHYLLIDE REDUCTASE IRON-SULFUR ATP-BINDING PROTEIN"/>
    <property type="match status" value="1"/>
</dbReference>
<dbReference type="PROSITE" id="PS51026">
    <property type="entry name" value="NIFH_FRXC_3"/>
    <property type="match status" value="1"/>
</dbReference>
<comment type="function">
    <text evidence="2">The key enzymatic reactions in nitrogen fixation are catalyzed by the nitrogenase complex, which has 2 components: the iron protein and the molybdenum-iron protein.</text>
</comment>